<dbReference type="Proteomes" id="UP001548189">
    <property type="component" value="Unassembled WGS sequence"/>
</dbReference>
<comment type="caution">
    <text evidence="2">The sequence shown here is derived from an EMBL/GenBank/DDBJ whole genome shotgun (WGS) entry which is preliminary data.</text>
</comment>
<evidence type="ECO:0000313" key="2">
    <source>
        <dbReference type="EMBL" id="MET1255916.1"/>
    </source>
</evidence>
<evidence type="ECO:0008006" key="4">
    <source>
        <dbReference type="Google" id="ProtNLM"/>
    </source>
</evidence>
<proteinExistence type="predicted"/>
<dbReference type="EMBL" id="JBEVCJ010000014">
    <property type="protein sequence ID" value="MET1255916.1"/>
    <property type="molecule type" value="Genomic_DNA"/>
</dbReference>
<evidence type="ECO:0000256" key="1">
    <source>
        <dbReference type="SAM" id="Phobius"/>
    </source>
</evidence>
<sequence>MFNHISIKKRNRLELILTRSKIKAVLELCFYTTFFGFWYTALIDDFSSFNTIKQDIITKVSEQKMLIVFFIAPLFFAKRILLNVNTIISGNEYTFNSTRKKIYHNGKEVCHYHQVENIQIRRIYNSEDSDSYMLTIIYSGMKKFFIAESSDSSYIKEIAASIADACDTKVEYKD</sequence>
<dbReference type="RefSeq" id="WP_353896502.1">
    <property type="nucleotide sequence ID" value="NZ_JBEVCJ010000014.1"/>
</dbReference>
<protein>
    <recommendedName>
        <fullName evidence="4">PH domain-containing protein</fullName>
    </recommendedName>
</protein>
<organism evidence="2 3">
    <name type="scientific">Aliikangiella maris</name>
    <dbReference type="NCBI Taxonomy" id="3162458"/>
    <lineage>
        <taxon>Bacteria</taxon>
        <taxon>Pseudomonadati</taxon>
        <taxon>Pseudomonadota</taxon>
        <taxon>Gammaproteobacteria</taxon>
        <taxon>Oceanospirillales</taxon>
        <taxon>Pleioneaceae</taxon>
        <taxon>Aliikangiella</taxon>
    </lineage>
</organism>
<keyword evidence="1" id="KW-1133">Transmembrane helix</keyword>
<gene>
    <name evidence="2" type="ORF">ABVT43_12320</name>
</gene>
<keyword evidence="3" id="KW-1185">Reference proteome</keyword>
<feature type="transmembrane region" description="Helical" evidence="1">
    <location>
        <begin position="63"/>
        <end position="81"/>
    </location>
</feature>
<accession>A0ABV2BVF0</accession>
<feature type="transmembrane region" description="Helical" evidence="1">
    <location>
        <begin position="21"/>
        <end position="43"/>
    </location>
</feature>
<evidence type="ECO:0000313" key="3">
    <source>
        <dbReference type="Proteomes" id="UP001548189"/>
    </source>
</evidence>
<keyword evidence="1" id="KW-0812">Transmembrane</keyword>
<reference evidence="2 3" key="1">
    <citation type="submission" date="2024-06" db="EMBL/GenBank/DDBJ databases">
        <authorList>
            <person name="Li F."/>
        </authorList>
    </citation>
    <scope>NUCLEOTIDE SEQUENCE [LARGE SCALE GENOMIC DNA]</scope>
    <source>
        <strain evidence="2 3">GXAS 311</strain>
    </source>
</reference>
<name>A0ABV2BVF0_9GAMM</name>
<keyword evidence="1" id="KW-0472">Membrane</keyword>